<dbReference type="PROSITE" id="PS01136">
    <property type="entry name" value="UPF0034"/>
    <property type="match status" value="1"/>
</dbReference>
<evidence type="ECO:0000256" key="9">
    <source>
        <dbReference type="ARBA" id="ARBA00022833"/>
    </source>
</evidence>
<dbReference type="EMBL" id="JALJOT010000012">
    <property type="protein sequence ID" value="KAK9905054.1"/>
    <property type="molecule type" value="Genomic_DNA"/>
</dbReference>
<dbReference type="EC" id="1.3.1.-" evidence="18"/>
<dbReference type="Proteomes" id="UP001491310">
    <property type="component" value="Unassembled WGS sequence"/>
</dbReference>
<evidence type="ECO:0000256" key="12">
    <source>
        <dbReference type="ARBA" id="ARBA00023027"/>
    </source>
</evidence>
<name>A0ABR2YGW7_9CHLO</name>
<evidence type="ECO:0000256" key="8">
    <source>
        <dbReference type="ARBA" id="ARBA00022771"/>
    </source>
</evidence>
<keyword evidence="12" id="KW-0520">NAD</keyword>
<comment type="catalytic activity">
    <reaction evidence="16">
        <text>5,6-dihydrouridine(47) in tRNA + NADP(+) = uridine(47) in tRNA + NADPH + H(+)</text>
        <dbReference type="Rhea" id="RHEA:53360"/>
        <dbReference type="Rhea" id="RHEA-COMP:13539"/>
        <dbReference type="Rhea" id="RHEA-COMP:13540"/>
        <dbReference type="ChEBI" id="CHEBI:15378"/>
        <dbReference type="ChEBI" id="CHEBI:57783"/>
        <dbReference type="ChEBI" id="CHEBI:58349"/>
        <dbReference type="ChEBI" id="CHEBI:65315"/>
        <dbReference type="ChEBI" id="CHEBI:74443"/>
        <dbReference type="EC" id="1.3.1.89"/>
    </reaction>
    <physiologicalReaction direction="right-to-left" evidence="16">
        <dbReference type="Rhea" id="RHEA:53362"/>
    </physiologicalReaction>
</comment>
<evidence type="ECO:0000256" key="1">
    <source>
        <dbReference type="ARBA" id="ARBA00001917"/>
    </source>
</evidence>
<dbReference type="Pfam" id="PF01207">
    <property type="entry name" value="Dus"/>
    <property type="match status" value="1"/>
</dbReference>
<comment type="similarity">
    <text evidence="18">Belongs to the dus family. Dus3 subfamily.</text>
</comment>
<evidence type="ECO:0000313" key="21">
    <source>
        <dbReference type="EMBL" id="KAK9905054.1"/>
    </source>
</evidence>
<dbReference type="Gene3D" id="4.10.1000.10">
    <property type="entry name" value="Zinc finger, CCCH-type"/>
    <property type="match status" value="1"/>
</dbReference>
<sequence>MTRGLAPIKNEYIRKALPRFAGDVKAQQAEQKRDHGSSKVASEKKSRRKMKKVLKEQRAGDLCFNHARGQCPYGDKCKFNHDIEAYAASKQPDLPGRCPSSAMPECPYGITCRWAGTHGPSDALSQQYCMNRGAENAPEPQPASVSGIQNGVVAYQTDESALRGASLEVVPSDQAPQPEPTGGQQEQDKTLPQETVALPVPDLPEAPTSNTLDKDLQGSLRRSTYDFARAQEMKLFDVAWQRQNEARAADKEVPLRPGEKQRIDFHGKLYLAPLTTVGNLPYRRICKQLGADITCGEMALATNLLQGQASEWALLKRHPSEDFFGVQVCGGYADSMARCAQLLEEHIDADFVDVNMGCPIDLVCNRGAGSSLLNKPQRIEQIARCMSSILSCPLTIKVRKGYYDGDDNVHAWLPNAPSWGVSATTLHGRTRQQRYTKLADWDYIRAAAAAAPGLQLIGNGDIMSFMEYNERVVACPDLATVMLARGALIKPWLFTEIKEQRHWDISAGERLDLFKRFCSHGLLHWGSDARGVETTRRFLLEWMSFTHRYIPIELLEVVPQRLHWRAPAYVGRSQLETLLASESAGDWVRISEMLLGPVPANFSFAPKHKANAYANSEGGMAFEAQAEG</sequence>
<dbReference type="SUPFAM" id="SSF90229">
    <property type="entry name" value="CCCH zinc finger"/>
    <property type="match status" value="1"/>
</dbReference>
<dbReference type="InterPro" id="IPR018517">
    <property type="entry name" value="tRNA_hU_synthase_CS"/>
</dbReference>
<evidence type="ECO:0000256" key="2">
    <source>
        <dbReference type="ARBA" id="ARBA00012376"/>
    </source>
</evidence>
<dbReference type="PROSITE" id="PS50103">
    <property type="entry name" value="ZF_C3H1"/>
    <property type="match status" value="1"/>
</dbReference>
<dbReference type="SUPFAM" id="SSF51395">
    <property type="entry name" value="FMN-linked oxidoreductases"/>
    <property type="match status" value="1"/>
</dbReference>
<feature type="compositionally biased region" description="Basic and acidic residues" evidence="19">
    <location>
        <begin position="30"/>
        <end position="44"/>
    </location>
</feature>
<accession>A0ABR2YGW7</accession>
<evidence type="ECO:0000256" key="5">
    <source>
        <dbReference type="ARBA" id="ARBA00022664"/>
    </source>
</evidence>
<evidence type="ECO:0000256" key="11">
    <source>
        <dbReference type="ARBA" id="ARBA00023002"/>
    </source>
</evidence>
<evidence type="ECO:0000256" key="14">
    <source>
        <dbReference type="ARBA" id="ARBA00048342"/>
    </source>
</evidence>
<proteinExistence type="inferred from homology"/>
<evidence type="ECO:0000256" key="10">
    <source>
        <dbReference type="ARBA" id="ARBA00022857"/>
    </source>
</evidence>
<evidence type="ECO:0000256" key="4">
    <source>
        <dbReference type="ARBA" id="ARBA00022643"/>
    </source>
</evidence>
<comment type="catalytic activity">
    <reaction evidence="13">
        <text>5,6-dihydrouridine(47) in tRNA + NAD(+) = uridine(47) in tRNA + NADH + H(+)</text>
        <dbReference type="Rhea" id="RHEA:53364"/>
        <dbReference type="Rhea" id="RHEA-COMP:13539"/>
        <dbReference type="Rhea" id="RHEA-COMP:13540"/>
        <dbReference type="ChEBI" id="CHEBI:15378"/>
        <dbReference type="ChEBI" id="CHEBI:57540"/>
        <dbReference type="ChEBI" id="CHEBI:57945"/>
        <dbReference type="ChEBI" id="CHEBI:65315"/>
        <dbReference type="ChEBI" id="CHEBI:74443"/>
        <dbReference type="EC" id="1.3.1.89"/>
    </reaction>
    <physiologicalReaction direction="right-to-left" evidence="13">
        <dbReference type="Rhea" id="RHEA:53366"/>
    </physiologicalReaction>
</comment>
<comment type="catalytic activity">
    <reaction evidence="14">
        <text>a 5,6-dihydrouridine in mRNA + NAD(+) = a uridine in mRNA + NADH + H(+)</text>
        <dbReference type="Rhea" id="RHEA:69851"/>
        <dbReference type="Rhea" id="RHEA-COMP:14658"/>
        <dbReference type="Rhea" id="RHEA-COMP:17789"/>
        <dbReference type="ChEBI" id="CHEBI:15378"/>
        <dbReference type="ChEBI" id="CHEBI:57540"/>
        <dbReference type="ChEBI" id="CHEBI:57945"/>
        <dbReference type="ChEBI" id="CHEBI:65315"/>
        <dbReference type="ChEBI" id="CHEBI:74443"/>
    </reaction>
    <physiologicalReaction direction="right-to-left" evidence="14">
        <dbReference type="Rhea" id="RHEA:69853"/>
    </physiologicalReaction>
</comment>
<evidence type="ECO:0000256" key="3">
    <source>
        <dbReference type="ARBA" id="ARBA00022630"/>
    </source>
</evidence>
<gene>
    <name evidence="21" type="ORF">WJX75_008742</name>
</gene>
<evidence type="ECO:0000256" key="18">
    <source>
        <dbReference type="RuleBase" id="RU291113"/>
    </source>
</evidence>
<evidence type="ECO:0000256" key="17">
    <source>
        <dbReference type="PROSITE-ProRule" id="PRU00723"/>
    </source>
</evidence>
<dbReference type="SMART" id="SM00356">
    <property type="entry name" value="ZnF_C3H1"/>
    <property type="match status" value="1"/>
</dbReference>
<dbReference type="PANTHER" id="PTHR45846">
    <property type="entry name" value="TRNA-DIHYDROURIDINE(47) SYNTHASE [NAD(P)(+)]-LIKE"/>
    <property type="match status" value="1"/>
</dbReference>
<dbReference type="InterPro" id="IPR000571">
    <property type="entry name" value="Znf_CCCH"/>
</dbReference>
<evidence type="ECO:0000256" key="15">
    <source>
        <dbReference type="ARBA" id="ARBA00049447"/>
    </source>
</evidence>
<keyword evidence="7 17" id="KW-0479">Metal-binding</keyword>
<feature type="zinc finger region" description="C3H1-type" evidence="17">
    <location>
        <begin position="57"/>
        <end position="84"/>
    </location>
</feature>
<dbReference type="InterPro" id="IPR035587">
    <property type="entry name" value="DUS-like_FMN-bd"/>
</dbReference>
<evidence type="ECO:0000256" key="19">
    <source>
        <dbReference type="SAM" id="MobiDB-lite"/>
    </source>
</evidence>
<keyword evidence="8 17" id="KW-0863">Zinc-finger</keyword>
<dbReference type="Pfam" id="PF25585">
    <property type="entry name" value="zf-CCCH_DUS3L"/>
    <property type="match status" value="1"/>
</dbReference>
<feature type="region of interest" description="Disordered" evidence="19">
    <location>
        <begin position="23"/>
        <end position="53"/>
    </location>
</feature>
<feature type="domain" description="C3H1-type" evidence="20">
    <location>
        <begin position="57"/>
        <end position="84"/>
    </location>
</feature>
<keyword evidence="22" id="KW-1185">Reference proteome</keyword>
<evidence type="ECO:0000256" key="13">
    <source>
        <dbReference type="ARBA" id="ARBA00048266"/>
    </source>
</evidence>
<keyword evidence="10" id="KW-0521">NADP</keyword>
<keyword evidence="11 18" id="KW-0560">Oxidoreductase</keyword>
<comment type="cofactor">
    <cofactor evidence="1 18">
        <name>FMN</name>
        <dbReference type="ChEBI" id="CHEBI:58210"/>
    </cofactor>
</comment>
<dbReference type="InterPro" id="IPR013785">
    <property type="entry name" value="Aldolase_TIM"/>
</dbReference>
<keyword evidence="4 18" id="KW-0288">FMN</keyword>
<evidence type="ECO:0000313" key="22">
    <source>
        <dbReference type="Proteomes" id="UP001491310"/>
    </source>
</evidence>
<dbReference type="PANTHER" id="PTHR45846:SF1">
    <property type="entry name" value="TRNA-DIHYDROURIDINE(47) SYNTHASE [NAD(P)(+)]-LIKE"/>
    <property type="match status" value="1"/>
</dbReference>
<dbReference type="CDD" id="cd02801">
    <property type="entry name" value="DUS_like_FMN"/>
    <property type="match status" value="1"/>
</dbReference>
<evidence type="ECO:0000256" key="6">
    <source>
        <dbReference type="ARBA" id="ARBA00022694"/>
    </source>
</evidence>
<evidence type="ECO:0000259" key="20">
    <source>
        <dbReference type="PROSITE" id="PS50103"/>
    </source>
</evidence>
<evidence type="ECO:0000256" key="16">
    <source>
        <dbReference type="ARBA" id="ARBA00049513"/>
    </source>
</evidence>
<comment type="caution">
    <text evidence="21">The sequence shown here is derived from an EMBL/GenBank/DDBJ whole genome shotgun (WGS) entry which is preliminary data.</text>
</comment>
<dbReference type="InterPro" id="IPR036855">
    <property type="entry name" value="Znf_CCCH_sf"/>
</dbReference>
<keyword evidence="9 17" id="KW-0862">Zinc</keyword>
<reference evidence="21 22" key="1">
    <citation type="journal article" date="2024" name="Nat. Commun.">
        <title>Phylogenomics reveals the evolutionary origins of lichenization in chlorophyte algae.</title>
        <authorList>
            <person name="Puginier C."/>
            <person name="Libourel C."/>
            <person name="Otte J."/>
            <person name="Skaloud P."/>
            <person name="Haon M."/>
            <person name="Grisel S."/>
            <person name="Petersen M."/>
            <person name="Berrin J.G."/>
            <person name="Delaux P.M."/>
            <person name="Dal Grande F."/>
            <person name="Keller J."/>
        </authorList>
    </citation>
    <scope>NUCLEOTIDE SEQUENCE [LARGE SCALE GENOMIC DNA]</scope>
    <source>
        <strain evidence="21 22">SAG 216-7</strain>
    </source>
</reference>
<protein>
    <recommendedName>
        <fullName evidence="2 18">tRNA-dihydrouridine(47) synthase [NAD(P)(+)]</fullName>
        <ecNumber evidence="18">1.3.1.-</ecNumber>
    </recommendedName>
    <alternativeName>
        <fullName evidence="18">tRNA-dihydrouridine synthase 3</fullName>
    </alternativeName>
</protein>
<keyword evidence="3 18" id="KW-0285">Flavoprotein</keyword>
<evidence type="ECO:0000256" key="7">
    <source>
        <dbReference type="ARBA" id="ARBA00022723"/>
    </source>
</evidence>
<keyword evidence="6 18" id="KW-0819">tRNA processing</keyword>
<keyword evidence="5" id="KW-0507">mRNA processing</keyword>
<organism evidence="21 22">
    <name type="scientific">Coccomyxa subellipsoidea</name>
    <dbReference type="NCBI Taxonomy" id="248742"/>
    <lineage>
        <taxon>Eukaryota</taxon>
        <taxon>Viridiplantae</taxon>
        <taxon>Chlorophyta</taxon>
        <taxon>core chlorophytes</taxon>
        <taxon>Trebouxiophyceae</taxon>
        <taxon>Trebouxiophyceae incertae sedis</taxon>
        <taxon>Coccomyxaceae</taxon>
        <taxon>Coccomyxa</taxon>
    </lineage>
</organism>
<comment type="catalytic activity">
    <reaction evidence="15">
        <text>a 5,6-dihydrouridine in mRNA + NADP(+) = a uridine in mRNA + NADPH + H(+)</text>
        <dbReference type="Rhea" id="RHEA:69855"/>
        <dbReference type="Rhea" id="RHEA-COMP:14658"/>
        <dbReference type="Rhea" id="RHEA-COMP:17789"/>
        <dbReference type="ChEBI" id="CHEBI:15378"/>
        <dbReference type="ChEBI" id="CHEBI:57783"/>
        <dbReference type="ChEBI" id="CHEBI:58349"/>
        <dbReference type="ChEBI" id="CHEBI:65315"/>
        <dbReference type="ChEBI" id="CHEBI:74443"/>
    </reaction>
    <physiologicalReaction direction="right-to-left" evidence="15">
        <dbReference type="Rhea" id="RHEA:69857"/>
    </physiologicalReaction>
</comment>
<dbReference type="Gene3D" id="3.20.20.70">
    <property type="entry name" value="Aldolase class I"/>
    <property type="match status" value="1"/>
</dbReference>